<dbReference type="PROSITE" id="PS00138">
    <property type="entry name" value="SUBTILASE_SER"/>
    <property type="match status" value="1"/>
</dbReference>
<dbReference type="Proteomes" id="UP000695022">
    <property type="component" value="Unplaced"/>
</dbReference>
<evidence type="ECO:0000256" key="6">
    <source>
        <dbReference type="SAM" id="SignalP"/>
    </source>
</evidence>
<keyword evidence="6" id="KW-0732">Signal</keyword>
<feature type="domain" description="Peptidase S8 pro-domain" evidence="8">
    <location>
        <begin position="26"/>
        <end position="100"/>
    </location>
</feature>
<accession>A0ABM1E3P5</accession>
<dbReference type="PANTHER" id="PTHR42884">
    <property type="entry name" value="PROPROTEIN CONVERTASE SUBTILISIN/KEXIN-RELATED"/>
    <property type="match status" value="1"/>
</dbReference>
<evidence type="ECO:0000313" key="10">
    <source>
        <dbReference type="RefSeq" id="XP_014666816.1"/>
    </source>
</evidence>
<evidence type="ECO:0000256" key="3">
    <source>
        <dbReference type="ARBA" id="ARBA00022825"/>
    </source>
</evidence>
<dbReference type="CDD" id="cd04059">
    <property type="entry name" value="Peptidases_S8_Protein_convertases_Kexins_Furin-like"/>
    <property type="match status" value="1"/>
</dbReference>
<dbReference type="PROSITE" id="PS51892">
    <property type="entry name" value="SUBTILASE"/>
    <property type="match status" value="1"/>
</dbReference>
<dbReference type="InterPro" id="IPR036852">
    <property type="entry name" value="Peptidase_S8/S53_dom_sf"/>
</dbReference>
<dbReference type="RefSeq" id="XP_014666816.1">
    <property type="nucleotide sequence ID" value="XM_014811330.1"/>
</dbReference>
<evidence type="ECO:0000256" key="5">
    <source>
        <dbReference type="RuleBase" id="RU003355"/>
    </source>
</evidence>
<sequence>MELSVLLSMFYVFLVKATHAAIFSDKWAVNIIGGEQVAKDLARKHGFIYLAPIMPDYYHFQHRKVAKRSITSSSHRHHSLRRQSEVLWLEQQVIKRRVKRDYSSVIPYSNVVENLIPPNDPQWRKQWYLHRGGNLDIRVKGAWEMGYTGKNVVVTILDDGIEKDHPDLAINYDARASYDVNNHDNNPMPRYDEKNENKHGTRCAGEVAAAANNSVCIVGVAYDAFIGGVRMLDGDVTDAVEAMSLSYNPQHIDIYSASWGPDDDGKTADGPARLARKAFLNGITNGRGGLGSVFVWASGNGGRQRDNCNCDGYTNSIYTLSISSVTEKGNVPWYSEACSSTLATTYSSGSSDERQIVTTDLHKSCTTQHTGTSASAPLAAGIVALTLQANSRLSWRDLQHIVVRTANPTYLTSDDWVVNGVGRKVSHSFGYGLMDATAMVQQALNWTNVPSQQRCEVPAISARSKIRPFDFIRVTIDTNGCDGMHNHVQYLEHVMAKISLTAAYDMMYNIDIT</sequence>
<dbReference type="PRINTS" id="PR00723">
    <property type="entry name" value="SUBTILISIN"/>
</dbReference>
<evidence type="ECO:0000313" key="9">
    <source>
        <dbReference type="Proteomes" id="UP000695022"/>
    </source>
</evidence>
<keyword evidence="1 4" id="KW-0645">Protease</keyword>
<name>A0ABM1E3P5_PRICU</name>
<evidence type="ECO:0000259" key="7">
    <source>
        <dbReference type="Pfam" id="PF00082"/>
    </source>
</evidence>
<dbReference type="InterPro" id="IPR038466">
    <property type="entry name" value="S8_pro-domain_sf"/>
</dbReference>
<dbReference type="Pfam" id="PF16470">
    <property type="entry name" value="S8_pro-domain"/>
    <property type="match status" value="1"/>
</dbReference>
<dbReference type="GeneID" id="106808568"/>
<feature type="domain" description="Peptidase S8/S53" evidence="7">
    <location>
        <begin position="149"/>
        <end position="432"/>
    </location>
</feature>
<feature type="active site" description="Charge relay system" evidence="4">
    <location>
        <position position="199"/>
    </location>
</feature>
<dbReference type="Pfam" id="PF00082">
    <property type="entry name" value="Peptidase_S8"/>
    <property type="match status" value="1"/>
</dbReference>
<dbReference type="InterPro" id="IPR015500">
    <property type="entry name" value="Peptidase_S8_subtilisin-rel"/>
</dbReference>
<keyword evidence="3 4" id="KW-0720">Serine protease</keyword>
<evidence type="ECO:0000259" key="8">
    <source>
        <dbReference type="Pfam" id="PF16470"/>
    </source>
</evidence>
<evidence type="ECO:0000256" key="1">
    <source>
        <dbReference type="ARBA" id="ARBA00022670"/>
    </source>
</evidence>
<keyword evidence="9" id="KW-1185">Reference proteome</keyword>
<feature type="active site" description="Charge relay system" evidence="4">
    <location>
        <position position="158"/>
    </location>
</feature>
<dbReference type="Gene3D" id="3.30.70.850">
    <property type="entry name" value="Peptidase S8, pro-domain"/>
    <property type="match status" value="1"/>
</dbReference>
<dbReference type="SUPFAM" id="SSF54897">
    <property type="entry name" value="Protease propeptides/inhibitors"/>
    <property type="match status" value="1"/>
</dbReference>
<comment type="similarity">
    <text evidence="4 5">Belongs to the peptidase S8 family.</text>
</comment>
<dbReference type="SUPFAM" id="SSF52743">
    <property type="entry name" value="Subtilisin-like"/>
    <property type="match status" value="1"/>
</dbReference>
<dbReference type="InterPro" id="IPR022398">
    <property type="entry name" value="Peptidase_S8_His-AS"/>
</dbReference>
<dbReference type="InterPro" id="IPR023828">
    <property type="entry name" value="Peptidase_S8_Ser-AS"/>
</dbReference>
<dbReference type="PROSITE" id="PS00136">
    <property type="entry name" value="SUBTILASE_ASP"/>
    <property type="match status" value="1"/>
</dbReference>
<proteinExistence type="inferred from homology"/>
<feature type="chain" id="PRO_5045625416" evidence="6">
    <location>
        <begin position="21"/>
        <end position="513"/>
    </location>
</feature>
<protein>
    <submittedName>
        <fullName evidence="10">Furin-like</fullName>
    </submittedName>
</protein>
<dbReference type="InterPro" id="IPR034182">
    <property type="entry name" value="Kexin/furin"/>
</dbReference>
<dbReference type="PROSITE" id="PS00137">
    <property type="entry name" value="SUBTILASE_HIS"/>
    <property type="match status" value="1"/>
</dbReference>
<dbReference type="InterPro" id="IPR032815">
    <property type="entry name" value="S8_pro-domain"/>
</dbReference>
<organism evidence="9 10">
    <name type="scientific">Priapulus caudatus</name>
    <name type="common">Priapulid worm</name>
    <dbReference type="NCBI Taxonomy" id="37621"/>
    <lineage>
        <taxon>Eukaryota</taxon>
        <taxon>Metazoa</taxon>
        <taxon>Ecdysozoa</taxon>
        <taxon>Scalidophora</taxon>
        <taxon>Priapulida</taxon>
        <taxon>Priapulimorpha</taxon>
        <taxon>Priapulimorphida</taxon>
        <taxon>Priapulidae</taxon>
        <taxon>Priapulus</taxon>
    </lineage>
</organism>
<evidence type="ECO:0000256" key="4">
    <source>
        <dbReference type="PROSITE-ProRule" id="PRU01240"/>
    </source>
</evidence>
<dbReference type="Gene3D" id="3.40.50.200">
    <property type="entry name" value="Peptidase S8/S53 domain"/>
    <property type="match status" value="1"/>
</dbReference>
<gene>
    <name evidence="10" type="primary">LOC106808568</name>
</gene>
<dbReference type="PANTHER" id="PTHR42884:SF3">
    <property type="entry name" value="FURIN-LIKE PROTEASE 1, ISOFORMS 1_1-X_2"/>
    <property type="match status" value="1"/>
</dbReference>
<feature type="signal peptide" evidence="6">
    <location>
        <begin position="1"/>
        <end position="20"/>
    </location>
</feature>
<dbReference type="InterPro" id="IPR000209">
    <property type="entry name" value="Peptidase_S8/S53_dom"/>
</dbReference>
<keyword evidence="2 4" id="KW-0378">Hydrolase</keyword>
<feature type="active site" description="Charge relay system" evidence="4">
    <location>
        <position position="373"/>
    </location>
</feature>
<dbReference type="Gene3D" id="2.60.120.260">
    <property type="entry name" value="Galactose-binding domain-like"/>
    <property type="match status" value="1"/>
</dbReference>
<evidence type="ECO:0000256" key="2">
    <source>
        <dbReference type="ARBA" id="ARBA00022801"/>
    </source>
</evidence>
<dbReference type="InterPro" id="IPR023827">
    <property type="entry name" value="Peptidase_S8_Asp-AS"/>
</dbReference>
<reference evidence="10" key="1">
    <citation type="submission" date="2025-08" db="UniProtKB">
        <authorList>
            <consortium name="RefSeq"/>
        </authorList>
    </citation>
    <scope>IDENTIFICATION</scope>
</reference>